<dbReference type="KEGG" id="nps:KRR39_04645"/>
<dbReference type="CDD" id="cd00085">
    <property type="entry name" value="HNHc"/>
    <property type="match status" value="1"/>
</dbReference>
<keyword evidence="2" id="KW-0255">Endonuclease</keyword>
<feature type="domain" description="HNH nuclease" evidence="1">
    <location>
        <begin position="45"/>
        <end position="101"/>
    </location>
</feature>
<dbReference type="RefSeq" id="WP_216940950.1">
    <property type="nucleotide sequence ID" value="NZ_CP077062.1"/>
</dbReference>
<evidence type="ECO:0000259" key="1">
    <source>
        <dbReference type="SMART" id="SM00507"/>
    </source>
</evidence>
<proteinExistence type="predicted"/>
<dbReference type="EMBL" id="CP077062">
    <property type="protein sequence ID" value="QWZ09104.1"/>
    <property type="molecule type" value="Genomic_DNA"/>
</dbReference>
<name>A0A975T027_9ACTN</name>
<dbReference type="GO" id="GO:0004519">
    <property type="term" value="F:endonuclease activity"/>
    <property type="evidence" value="ECO:0007669"/>
    <property type="project" value="UniProtKB-KW"/>
</dbReference>
<dbReference type="GO" id="GO:0003676">
    <property type="term" value="F:nucleic acid binding"/>
    <property type="evidence" value="ECO:0007669"/>
    <property type="project" value="InterPro"/>
</dbReference>
<keyword evidence="3" id="KW-1185">Reference proteome</keyword>
<gene>
    <name evidence="2" type="ORF">KRR39_04645</name>
</gene>
<dbReference type="InterPro" id="IPR003615">
    <property type="entry name" value="HNH_nuc"/>
</dbReference>
<evidence type="ECO:0000313" key="3">
    <source>
        <dbReference type="Proteomes" id="UP000683575"/>
    </source>
</evidence>
<dbReference type="AlphaFoldDB" id="A0A975T027"/>
<keyword evidence="2" id="KW-0378">Hydrolase</keyword>
<sequence length="220" mass="24732">MKALSKQPEPQALVTHGPTWTADYVAASGLSAREKKKFEHWGHPEIREALTQETNGRCAYCEAHIGHVAYPHVEHILPKALRADLAHDWHNLTSACEVCNKAKSDYWDPTHAVLNPYTDNVESRVIFWGDLVDWVAGDEQAEVTIKKLKLNRFDLADRRRARLLEVREMLERWATSQGAKRTVLAESIRLDAADGDFTRAVTAFLSSQGFPLSDADEDAA</sequence>
<organism evidence="2 3">
    <name type="scientific">Nocardioides panacis</name>
    <dbReference type="NCBI Taxonomy" id="2849501"/>
    <lineage>
        <taxon>Bacteria</taxon>
        <taxon>Bacillati</taxon>
        <taxon>Actinomycetota</taxon>
        <taxon>Actinomycetes</taxon>
        <taxon>Propionibacteriales</taxon>
        <taxon>Nocardioidaceae</taxon>
        <taxon>Nocardioides</taxon>
    </lineage>
</organism>
<dbReference type="InterPro" id="IPR002711">
    <property type="entry name" value="HNH"/>
</dbReference>
<evidence type="ECO:0000313" key="2">
    <source>
        <dbReference type="EMBL" id="QWZ09104.1"/>
    </source>
</evidence>
<dbReference type="Proteomes" id="UP000683575">
    <property type="component" value="Chromosome"/>
</dbReference>
<protein>
    <submittedName>
        <fullName evidence="2">HNH endonuclease</fullName>
    </submittedName>
</protein>
<accession>A0A975T027</accession>
<dbReference type="SMART" id="SM00507">
    <property type="entry name" value="HNHc"/>
    <property type="match status" value="1"/>
</dbReference>
<dbReference type="Pfam" id="PF01844">
    <property type="entry name" value="HNH"/>
    <property type="match status" value="1"/>
</dbReference>
<reference evidence="2" key="1">
    <citation type="submission" date="2021-06" db="EMBL/GenBank/DDBJ databases">
        <title>Complete genome sequence of Nocardioides sp. G188.</title>
        <authorList>
            <person name="Im W.-T."/>
        </authorList>
    </citation>
    <scope>NUCLEOTIDE SEQUENCE</scope>
    <source>
        <strain evidence="2">G188</strain>
    </source>
</reference>
<dbReference type="GO" id="GO:0008270">
    <property type="term" value="F:zinc ion binding"/>
    <property type="evidence" value="ECO:0007669"/>
    <property type="project" value="InterPro"/>
</dbReference>
<keyword evidence="2" id="KW-0540">Nuclease</keyword>